<dbReference type="SMART" id="SM00355">
    <property type="entry name" value="ZnF_C2H2"/>
    <property type="match status" value="2"/>
</dbReference>
<name>A0A6C0CQB8_9ZZZZ</name>
<proteinExistence type="predicted"/>
<protein>
    <recommendedName>
        <fullName evidence="1">C2H2-type domain-containing protein</fullName>
    </recommendedName>
</protein>
<dbReference type="InterPro" id="IPR013087">
    <property type="entry name" value="Znf_C2H2_type"/>
</dbReference>
<evidence type="ECO:0000313" key="2">
    <source>
        <dbReference type="EMBL" id="QHT05904.1"/>
    </source>
</evidence>
<dbReference type="Gene3D" id="3.30.160.60">
    <property type="entry name" value="Classic Zinc Finger"/>
    <property type="match status" value="1"/>
</dbReference>
<dbReference type="AlphaFoldDB" id="A0A6C0CQB8"/>
<dbReference type="EMBL" id="MN739460">
    <property type="protein sequence ID" value="QHT05904.1"/>
    <property type="molecule type" value="Genomic_DNA"/>
</dbReference>
<reference evidence="2" key="1">
    <citation type="journal article" date="2020" name="Nature">
        <title>Giant virus diversity and host interactions through global metagenomics.</title>
        <authorList>
            <person name="Schulz F."/>
            <person name="Roux S."/>
            <person name="Paez-Espino D."/>
            <person name="Jungbluth S."/>
            <person name="Walsh D.A."/>
            <person name="Denef V.J."/>
            <person name="McMahon K.D."/>
            <person name="Konstantinidis K.T."/>
            <person name="Eloe-Fadrosh E.A."/>
            <person name="Kyrpides N.C."/>
            <person name="Woyke T."/>
        </authorList>
    </citation>
    <scope>NUCLEOTIDE SEQUENCE</scope>
    <source>
        <strain evidence="2">GVMAG-M-3300021425-14</strain>
    </source>
</reference>
<sequence>MSAKIRKEFHCKFCDYNTRDKKDWMKHLSTRKHTKKSKMITNDNKMITKNPKSVEYKCVNCNKVYKYKSGLSRHKKNCKKSTSKKIENIIKHTGKYDDNMVHTLNEFLSSDKKKLEMIEQLIEQNKELSKNVGNNNNNKISINVFLNEHCKNAMNLTDFIRQIEISNEDLLYTQQYGYAEGISNIFMKCLQDMKTTERPIHCSDKKRLQFYIKDEDKWHQDKNNKIDNTIQAISAKQLTKIKEWEEQHPNYLNDEKLLKEWHGIVKESVGGYDTQERIKHHEYIKKNISDKILVKSVIDKNE</sequence>
<dbReference type="PROSITE" id="PS50157">
    <property type="entry name" value="ZINC_FINGER_C2H2_2"/>
    <property type="match status" value="1"/>
</dbReference>
<feature type="domain" description="C2H2-type" evidence="1">
    <location>
        <begin position="56"/>
        <end position="86"/>
    </location>
</feature>
<accession>A0A6C0CQB8</accession>
<organism evidence="2">
    <name type="scientific">viral metagenome</name>
    <dbReference type="NCBI Taxonomy" id="1070528"/>
    <lineage>
        <taxon>unclassified sequences</taxon>
        <taxon>metagenomes</taxon>
        <taxon>organismal metagenomes</taxon>
    </lineage>
</organism>
<evidence type="ECO:0000259" key="1">
    <source>
        <dbReference type="PROSITE" id="PS50157"/>
    </source>
</evidence>